<evidence type="ECO:0000313" key="4">
    <source>
        <dbReference type="Proteomes" id="UP000319042"/>
    </source>
</evidence>
<name>A0A514U533_9CAUD</name>
<proteinExistence type="predicted"/>
<dbReference type="InterPro" id="IPR001107">
    <property type="entry name" value="Band_7"/>
</dbReference>
<organism evidence="3 4">
    <name type="scientific">Mycobacterium phage AvadaKedavra</name>
    <dbReference type="NCBI Taxonomy" id="2593344"/>
    <lineage>
        <taxon>Viruses</taxon>
        <taxon>Duplodnaviria</taxon>
        <taxon>Heunggongvirae</taxon>
        <taxon>Uroviricota</taxon>
        <taxon>Caudoviricetes</taxon>
        <taxon>Vilmaviridae</taxon>
        <taxon>Lclasvirinae</taxon>
        <taxon>Bronvirus</taxon>
        <taxon>Bronvirus bron</taxon>
        <taxon>Mycobacterium virus Bron</taxon>
    </lineage>
</organism>
<reference evidence="3 4" key="1">
    <citation type="submission" date="2019-06" db="EMBL/GenBank/DDBJ databases">
        <authorList>
            <person name="Seegulam M.E."/>
            <person name="English Z.M."/>
            <person name="Heaney A.R."/>
            <person name="Hollman J.N."/>
            <person name="Hunter B.J."/>
            <person name="Klocke D.M."/>
            <person name="Tolsma S."/>
            <person name="Caruso S.M."/>
            <person name="Garlena R.A."/>
            <person name="Russell D.A."/>
            <person name="Pope W.H."/>
            <person name="Jacobs-Se D."/>
            <person name="Hatfull G.F."/>
        </authorList>
    </citation>
    <scope>NUCLEOTIDE SEQUENCE [LARGE SCALE GENOMIC DNA]</scope>
</reference>
<gene>
    <name evidence="3" type="primary">48</name>
    <name evidence="3" type="ORF">SEA_AVADAKEDAVRA_49</name>
</gene>
<accession>A0A514U533</accession>
<feature type="domain" description="Band 7" evidence="2">
    <location>
        <begin position="30"/>
        <end position="229"/>
    </location>
</feature>
<dbReference type="Proteomes" id="UP000319042">
    <property type="component" value="Genome"/>
</dbReference>
<protein>
    <submittedName>
        <fullName evidence="3">Band-7-like membrane protein</fullName>
    </submittedName>
</protein>
<evidence type="ECO:0000259" key="2">
    <source>
        <dbReference type="Pfam" id="PF01145"/>
    </source>
</evidence>
<sequence>MEGTIFLNRKKLATFALAAAVVAPVVACTTVGPGETAVMVDSFGAPTVSGCQGPETFEFTPMSDAVKYPSRQISWDATGAEGAEAPPTRVTSNAAEPAELDVPYVITFDLTADCDELIEFHREFGTKYPDWHSLLRYVVGQPAENTVVSIAQKYTWAEIWNDDAKRVEFQKALTDTLPKATAARTNGKEFFKNFQVTVMKPVLLNDGLKNAIDIKQQAIAQAEADKARKVADAEAAEAAAKAREAQARAEKATAEAEAAKKREELSGYPNFDDYLREKAVEKGITPWPAPIIAGAPAR</sequence>
<feature type="region of interest" description="Disordered" evidence="1">
    <location>
        <begin position="242"/>
        <end position="262"/>
    </location>
</feature>
<dbReference type="EMBL" id="MN096382">
    <property type="protein sequence ID" value="QDK04054.1"/>
    <property type="molecule type" value="Genomic_DNA"/>
</dbReference>
<dbReference type="Pfam" id="PF01145">
    <property type="entry name" value="Band_7"/>
    <property type="match status" value="1"/>
</dbReference>
<evidence type="ECO:0000313" key="3">
    <source>
        <dbReference type="EMBL" id="QDK04054.1"/>
    </source>
</evidence>
<evidence type="ECO:0000256" key="1">
    <source>
        <dbReference type="SAM" id="MobiDB-lite"/>
    </source>
</evidence>